<sequence>METVITGKASQLGFDKVNIYPLVPSNNDDALVCNVYLDNSSSVIPAVIQPTPPFTDPLMVTQAMSEEKKPIKGVSGTSSSDTLDAFLGTLLEASEITWGRATTAGEILKRRLAVVDALSKLSDLGWERSSGGYQVPKGYRPAAFAGRNFIKEDVYRALRLGHSQTSTDAALFKPKMLAKISRIKAWYENPNGPQREPIWMEICKMLLAEIYHLMKLRTE</sequence>
<name>A0A2R6RLK9_9APHY</name>
<evidence type="ECO:0000313" key="1">
    <source>
        <dbReference type="EMBL" id="PSS30902.1"/>
    </source>
</evidence>
<proteinExistence type="predicted"/>
<dbReference type="Proteomes" id="UP000186601">
    <property type="component" value="Unassembled WGS sequence"/>
</dbReference>
<accession>A0A2R6RLK9</accession>
<evidence type="ECO:0000313" key="2">
    <source>
        <dbReference type="Proteomes" id="UP000186601"/>
    </source>
</evidence>
<gene>
    <name evidence="1" type="ORF">PHLCEN_2v2563</name>
</gene>
<keyword evidence="2" id="KW-1185">Reference proteome</keyword>
<reference evidence="1 2" key="1">
    <citation type="submission" date="2018-02" db="EMBL/GenBank/DDBJ databases">
        <title>Genome sequence of the basidiomycete white-rot fungus Phlebia centrifuga.</title>
        <authorList>
            <person name="Granchi Z."/>
            <person name="Peng M."/>
            <person name="de Vries R.P."/>
            <person name="Hilden K."/>
            <person name="Makela M.R."/>
            <person name="Grigoriev I."/>
            <person name="Riley R."/>
        </authorList>
    </citation>
    <scope>NUCLEOTIDE SEQUENCE [LARGE SCALE GENOMIC DNA]</scope>
    <source>
        <strain evidence="1 2">FBCC195</strain>
    </source>
</reference>
<comment type="caution">
    <text evidence="1">The sequence shown here is derived from an EMBL/GenBank/DDBJ whole genome shotgun (WGS) entry which is preliminary data.</text>
</comment>
<dbReference type="OrthoDB" id="2757602at2759"/>
<organism evidence="1 2">
    <name type="scientific">Hermanssonia centrifuga</name>
    <dbReference type="NCBI Taxonomy" id="98765"/>
    <lineage>
        <taxon>Eukaryota</taxon>
        <taxon>Fungi</taxon>
        <taxon>Dikarya</taxon>
        <taxon>Basidiomycota</taxon>
        <taxon>Agaricomycotina</taxon>
        <taxon>Agaricomycetes</taxon>
        <taxon>Polyporales</taxon>
        <taxon>Meruliaceae</taxon>
        <taxon>Hermanssonia</taxon>
    </lineage>
</organism>
<dbReference type="AlphaFoldDB" id="A0A2R6RLK9"/>
<dbReference type="EMBL" id="MLYV02000234">
    <property type="protein sequence ID" value="PSS30902.1"/>
    <property type="molecule type" value="Genomic_DNA"/>
</dbReference>
<protein>
    <submittedName>
        <fullName evidence="1">Uncharacterized protein</fullName>
    </submittedName>
</protein>